<evidence type="ECO:0000256" key="1">
    <source>
        <dbReference type="ARBA" id="ARBA00005007"/>
    </source>
</evidence>
<evidence type="ECO:0000313" key="2">
    <source>
        <dbReference type="EMBL" id="TNC46553.1"/>
    </source>
</evidence>
<dbReference type="Gene3D" id="1.10.400.20">
    <property type="entry name" value="putative tagatose 6-phosphate kinase domain like"/>
    <property type="match status" value="1"/>
</dbReference>
<dbReference type="SUPFAM" id="SSF51569">
    <property type="entry name" value="Aldolase"/>
    <property type="match status" value="1"/>
</dbReference>
<dbReference type="PIRSF" id="PIRSF009264">
    <property type="entry name" value="TagBP_ald_AgaZ"/>
    <property type="match status" value="1"/>
</dbReference>
<dbReference type="Proteomes" id="UP000305887">
    <property type="component" value="Unassembled WGS sequence"/>
</dbReference>
<keyword evidence="3" id="KW-1185">Reference proteome</keyword>
<dbReference type="GO" id="GO:0009025">
    <property type="term" value="F:tagatose-bisphosphate aldolase activity"/>
    <property type="evidence" value="ECO:0007669"/>
    <property type="project" value="UniProtKB-EC"/>
</dbReference>
<dbReference type="Pfam" id="PF08013">
    <property type="entry name" value="GatZ_KbaZ-like"/>
    <property type="match status" value="1"/>
</dbReference>
<dbReference type="OrthoDB" id="1672942at2"/>
<accession>A0A5C4MQF7</accession>
<dbReference type="EMBL" id="VDFU01000035">
    <property type="protein sequence ID" value="TNC46553.1"/>
    <property type="molecule type" value="Genomic_DNA"/>
</dbReference>
<sequence length="422" mass="45758">MPVTLDQLASLRRAGTPQGITSVCSAHPIVLRAALRHGRETGATVLVEATCNQVNHQGGYTGMQPHDFAALVQGIAREEGCPPEQVVLGGDHLGPNPWRDRPAQEAMADAERMVEAYVAAGFRKLHLDASMGCAGEPPALDDEATARRAVRLAWVAERAARAAEGPMPVYIIGTEVPPPGGADHALDHIAPTTAEAARTTIAVHREVFQSQGLSDAFDRVIGLVVQPGVEFGNRNVIPYDRAKAQNLIGMLGEEPGLVFEAHSTDYQGTGPLRELVQDGFALLKVGPELTFVLREALYALDLIASDLVPGYGERPLFQAMESVMLAEPGHWNRHYDPGGPDARTLRHYSLSDRIRYYWATPEAQAAVERLLGTLKGQQVPLPLLWQHMPAGTQFAETPLDPQEVLVWRVGQSLTAYHRACLA</sequence>
<organism evidence="2 3">
    <name type="scientific">Rubellimicrobium rubrum</name>
    <dbReference type="NCBI Taxonomy" id="2585369"/>
    <lineage>
        <taxon>Bacteria</taxon>
        <taxon>Pseudomonadati</taxon>
        <taxon>Pseudomonadota</taxon>
        <taxon>Alphaproteobacteria</taxon>
        <taxon>Rhodobacterales</taxon>
        <taxon>Roseobacteraceae</taxon>
        <taxon>Rubellimicrobium</taxon>
    </lineage>
</organism>
<comment type="caution">
    <text evidence="2">The sequence shown here is derived from an EMBL/GenBank/DDBJ whole genome shotgun (WGS) entry which is preliminary data.</text>
</comment>
<dbReference type="InterPro" id="IPR012062">
    <property type="entry name" value="GatZ/KbaZ-like"/>
</dbReference>
<comment type="pathway">
    <text evidence="1">Carbohydrate metabolism.</text>
</comment>
<proteinExistence type="predicted"/>
<gene>
    <name evidence="2" type="ORF">FHG66_18730</name>
</gene>
<dbReference type="NCBIfam" id="TIGR02810">
    <property type="entry name" value="agaZ_gatZ"/>
    <property type="match status" value="1"/>
</dbReference>
<dbReference type="GO" id="GO:0005975">
    <property type="term" value="P:carbohydrate metabolic process"/>
    <property type="evidence" value="ECO:0007669"/>
    <property type="project" value="InterPro"/>
</dbReference>
<dbReference type="InterPro" id="IPR013785">
    <property type="entry name" value="Aldolase_TIM"/>
</dbReference>
<dbReference type="GO" id="GO:0009401">
    <property type="term" value="P:phosphoenolpyruvate-dependent sugar phosphotransferase system"/>
    <property type="evidence" value="ECO:0007669"/>
    <property type="project" value="TreeGrafter"/>
</dbReference>
<dbReference type="GO" id="GO:0005886">
    <property type="term" value="C:plasma membrane"/>
    <property type="evidence" value="ECO:0007669"/>
    <property type="project" value="TreeGrafter"/>
</dbReference>
<dbReference type="PANTHER" id="PTHR32502:SF2">
    <property type="entry name" value="D-TAGATOSE-1,6-BISPHOSPHATE ALDOLASE SUBUNIT KBAZ"/>
    <property type="match status" value="1"/>
</dbReference>
<dbReference type="RefSeq" id="WP_139078579.1">
    <property type="nucleotide sequence ID" value="NZ_VDFU01000035.1"/>
</dbReference>
<dbReference type="PANTHER" id="PTHR32502">
    <property type="entry name" value="N-ACETYLGALACTOSAMINE PERMEASE II COMPONENT-RELATED"/>
    <property type="match status" value="1"/>
</dbReference>
<keyword evidence="2" id="KW-0456">Lyase</keyword>
<name>A0A5C4MQF7_9RHOB</name>
<dbReference type="Gene3D" id="3.20.20.70">
    <property type="entry name" value="Aldolase class I"/>
    <property type="match status" value="1"/>
</dbReference>
<dbReference type="AlphaFoldDB" id="A0A5C4MQF7"/>
<reference evidence="2 3" key="1">
    <citation type="submission" date="2019-06" db="EMBL/GenBank/DDBJ databases">
        <title>YIM 131921 draft genome.</title>
        <authorList>
            <person name="Jiang L."/>
        </authorList>
    </citation>
    <scope>NUCLEOTIDE SEQUENCE [LARGE SCALE GENOMIC DNA]</scope>
    <source>
        <strain evidence="2 3">YIM 131921</strain>
    </source>
</reference>
<evidence type="ECO:0000313" key="3">
    <source>
        <dbReference type="Proteomes" id="UP000305887"/>
    </source>
</evidence>
<dbReference type="InterPro" id="IPR050303">
    <property type="entry name" value="GatZ_KbaZ_carbometab"/>
</dbReference>
<protein>
    <submittedName>
        <fullName evidence="2">D-tagatose-bisphosphate aldolase, class II, non-catalytic subunit</fullName>
        <ecNumber evidence="2">4.1.2.40</ecNumber>
    </submittedName>
</protein>
<dbReference type="EC" id="4.1.2.40" evidence="2"/>